<keyword evidence="14" id="KW-1185">Reference proteome</keyword>
<keyword evidence="7 12" id="KW-1133">Transmembrane helix</keyword>
<evidence type="ECO:0000256" key="8">
    <source>
        <dbReference type="ARBA" id="ARBA00023136"/>
    </source>
</evidence>
<keyword evidence="8 12" id="KW-0472">Membrane</keyword>
<evidence type="ECO:0000256" key="7">
    <source>
        <dbReference type="ARBA" id="ARBA00022989"/>
    </source>
</evidence>
<reference evidence="13 14" key="1">
    <citation type="submission" date="2018-06" db="EMBL/GenBank/DDBJ databases">
        <authorList>
            <consortium name="Pathogen Informatics"/>
            <person name="Doyle S."/>
        </authorList>
    </citation>
    <scope>NUCLEOTIDE SEQUENCE [LARGE SCALE GENOMIC DNA]</scope>
    <source>
        <strain evidence="13 14">NCTC7307</strain>
    </source>
</reference>
<gene>
    <name evidence="13" type="ORF">NCTC7307_00260</name>
</gene>
<keyword evidence="5" id="KW-0997">Cell inner membrane</keyword>
<evidence type="ECO:0000256" key="5">
    <source>
        <dbReference type="ARBA" id="ARBA00022519"/>
    </source>
</evidence>
<evidence type="ECO:0000256" key="6">
    <source>
        <dbReference type="ARBA" id="ARBA00022692"/>
    </source>
</evidence>
<evidence type="ECO:0000256" key="1">
    <source>
        <dbReference type="ARBA" id="ARBA00004429"/>
    </source>
</evidence>
<proteinExistence type="inferred from homology"/>
<dbReference type="Pfam" id="PF03605">
    <property type="entry name" value="DcuA_DcuB"/>
    <property type="match status" value="1"/>
</dbReference>
<comment type="catalytic activity">
    <reaction evidence="11">
        <text>fumarate(in) + succinate(out) = fumarate(out) + succinate(in)</text>
        <dbReference type="Rhea" id="RHEA:29323"/>
        <dbReference type="ChEBI" id="CHEBI:29806"/>
        <dbReference type="ChEBI" id="CHEBI:30031"/>
    </reaction>
    <physiologicalReaction direction="right-to-left" evidence="11">
        <dbReference type="Rhea" id="RHEA:29325"/>
    </physiologicalReaction>
</comment>
<comment type="catalytic activity">
    <reaction evidence="9">
        <text>L-aspartate(in) + succinate(out) = L-aspartate(out) + succinate(in)</text>
        <dbReference type="Rhea" id="RHEA:29343"/>
        <dbReference type="ChEBI" id="CHEBI:29991"/>
        <dbReference type="ChEBI" id="CHEBI:30031"/>
    </reaction>
    <physiologicalReaction direction="right-to-left" evidence="9">
        <dbReference type="Rhea" id="RHEA:29345"/>
    </physiologicalReaction>
</comment>
<evidence type="ECO:0000256" key="2">
    <source>
        <dbReference type="ARBA" id="ARBA00006413"/>
    </source>
</evidence>
<keyword evidence="4" id="KW-1003">Cell membrane</keyword>
<dbReference type="EMBL" id="LS483466">
    <property type="protein sequence ID" value="SQI19608.1"/>
    <property type="molecule type" value="Genomic_DNA"/>
</dbReference>
<organism evidence="13 14">
    <name type="scientific">Salmonella enterica subsp. arizonae</name>
    <dbReference type="NCBI Taxonomy" id="59203"/>
    <lineage>
        <taxon>Bacteria</taxon>
        <taxon>Pseudomonadati</taxon>
        <taxon>Pseudomonadota</taxon>
        <taxon>Gammaproteobacteria</taxon>
        <taxon>Enterobacterales</taxon>
        <taxon>Enterobacteriaceae</taxon>
        <taxon>Salmonella</taxon>
    </lineage>
</organism>
<evidence type="ECO:0000256" key="10">
    <source>
        <dbReference type="ARBA" id="ARBA00034284"/>
    </source>
</evidence>
<evidence type="ECO:0000256" key="12">
    <source>
        <dbReference type="SAM" id="Phobius"/>
    </source>
</evidence>
<feature type="transmembrane region" description="Helical" evidence="12">
    <location>
        <begin position="7"/>
        <end position="40"/>
    </location>
</feature>
<evidence type="ECO:0000256" key="11">
    <source>
        <dbReference type="ARBA" id="ARBA00034287"/>
    </source>
</evidence>
<sequence length="48" mass="5233">MFWTELCIILVALMIGARIGGVFLGMIGGLGVGVMVFYFWPDAFYAAD</sequence>
<dbReference type="AlphaFoldDB" id="A0A2X4TAZ5"/>
<protein>
    <submittedName>
        <fullName evidence="13">Anaerobic C4-dicarboxylate transporter</fullName>
    </submittedName>
</protein>
<evidence type="ECO:0000256" key="4">
    <source>
        <dbReference type="ARBA" id="ARBA00022475"/>
    </source>
</evidence>
<comment type="catalytic activity">
    <reaction evidence="10">
        <text>(S)-malate(in) + succinate(out) = (S)-malate(out) + succinate(in)</text>
        <dbReference type="Rhea" id="RHEA:29327"/>
        <dbReference type="ChEBI" id="CHEBI:15589"/>
        <dbReference type="ChEBI" id="CHEBI:30031"/>
    </reaction>
    <physiologicalReaction direction="right-to-left" evidence="10">
        <dbReference type="Rhea" id="RHEA:29329"/>
    </physiologicalReaction>
</comment>
<evidence type="ECO:0000256" key="3">
    <source>
        <dbReference type="ARBA" id="ARBA00022448"/>
    </source>
</evidence>
<keyword evidence="6 12" id="KW-0812">Transmembrane</keyword>
<accession>A0A2X4TAZ5</accession>
<evidence type="ECO:0000256" key="9">
    <source>
        <dbReference type="ARBA" id="ARBA00034237"/>
    </source>
</evidence>
<name>A0A2X4TAZ5_SALER</name>
<evidence type="ECO:0000313" key="13">
    <source>
        <dbReference type="EMBL" id="SQI19608.1"/>
    </source>
</evidence>
<dbReference type="Proteomes" id="UP000248731">
    <property type="component" value="Chromosome 1"/>
</dbReference>
<keyword evidence="3" id="KW-0813">Transport</keyword>
<evidence type="ECO:0000313" key="14">
    <source>
        <dbReference type="Proteomes" id="UP000248731"/>
    </source>
</evidence>
<dbReference type="GO" id="GO:0015556">
    <property type="term" value="F:C4-dicarboxylate transmembrane transporter activity"/>
    <property type="evidence" value="ECO:0007669"/>
    <property type="project" value="InterPro"/>
</dbReference>
<dbReference type="InterPro" id="IPR004668">
    <property type="entry name" value="Anaer_Dcu_memb_transpt"/>
</dbReference>
<dbReference type="GO" id="GO:0005886">
    <property type="term" value="C:plasma membrane"/>
    <property type="evidence" value="ECO:0007669"/>
    <property type="project" value="UniProtKB-SubCell"/>
</dbReference>
<comment type="subcellular location">
    <subcellularLocation>
        <location evidence="1">Cell inner membrane</location>
        <topology evidence="1">Multi-pass membrane protein</topology>
    </subcellularLocation>
</comment>
<comment type="similarity">
    <text evidence="2">Belongs to the DcuA/DcuB transporter (TC 2.A.13.1) family.</text>
</comment>